<gene>
    <name evidence="1" type="ORF">HMN09_01294700</name>
</gene>
<sequence>MADEEPITRDGKPVLKLEESHSVIHKLLCHAYPPRFPRQSKLDADDIDPDFVGIYRAAHKYQFLVVVETLKTAMNEFSALRAFPDPYRVFAIGKLLGHTKLAKAAIFASAGCDIKPEALDFPELRLLAWADGQHMLRLNVRYKEGVRAALEPAQTPHSYVVHSPHSYYHSANVTFAWFQQQQQHSGSCRLSDSPDGACAQWFTSHIANVRDGGLKLPHLSDGHRGPP</sequence>
<name>A0A8H6S1Z5_MYCCL</name>
<organism evidence="1 2">
    <name type="scientific">Mycena chlorophos</name>
    <name type="common">Agaric fungus</name>
    <name type="synonym">Agaricus chlorophos</name>
    <dbReference type="NCBI Taxonomy" id="658473"/>
    <lineage>
        <taxon>Eukaryota</taxon>
        <taxon>Fungi</taxon>
        <taxon>Dikarya</taxon>
        <taxon>Basidiomycota</taxon>
        <taxon>Agaricomycotina</taxon>
        <taxon>Agaricomycetes</taxon>
        <taxon>Agaricomycetidae</taxon>
        <taxon>Agaricales</taxon>
        <taxon>Marasmiineae</taxon>
        <taxon>Mycenaceae</taxon>
        <taxon>Mycena</taxon>
    </lineage>
</organism>
<comment type="caution">
    <text evidence="1">The sequence shown here is derived from an EMBL/GenBank/DDBJ whole genome shotgun (WGS) entry which is preliminary data.</text>
</comment>
<proteinExistence type="predicted"/>
<dbReference type="Proteomes" id="UP000613580">
    <property type="component" value="Unassembled WGS sequence"/>
</dbReference>
<evidence type="ECO:0000313" key="1">
    <source>
        <dbReference type="EMBL" id="KAF7290367.1"/>
    </source>
</evidence>
<keyword evidence="2" id="KW-1185">Reference proteome</keyword>
<accession>A0A8H6S1Z5</accession>
<dbReference type="EMBL" id="JACAZE010000026">
    <property type="protein sequence ID" value="KAF7290367.1"/>
    <property type="molecule type" value="Genomic_DNA"/>
</dbReference>
<evidence type="ECO:0000313" key="2">
    <source>
        <dbReference type="Proteomes" id="UP000613580"/>
    </source>
</evidence>
<protein>
    <submittedName>
        <fullName evidence="1">BTB domain-containing protein</fullName>
    </submittedName>
</protein>
<dbReference type="OrthoDB" id="3357985at2759"/>
<dbReference type="AlphaFoldDB" id="A0A8H6S1Z5"/>
<reference evidence="1" key="1">
    <citation type="submission" date="2020-05" db="EMBL/GenBank/DDBJ databases">
        <title>Mycena genomes resolve the evolution of fungal bioluminescence.</title>
        <authorList>
            <person name="Tsai I.J."/>
        </authorList>
    </citation>
    <scope>NUCLEOTIDE SEQUENCE</scope>
    <source>
        <strain evidence="1">110903Hualien_Pintung</strain>
    </source>
</reference>